<keyword evidence="6 9" id="KW-1133">Transmembrane helix</keyword>
<proteinExistence type="inferred from homology"/>
<dbReference type="InterPro" id="IPR055348">
    <property type="entry name" value="DctQ"/>
</dbReference>
<sequence>MSDQVPEVIVPRQGSTPARRTPFGYLTDTHPRLDRIQNGISAFCAVIASVAIVVIVALTALEVFTRTAFDAPLGWNVGLVEQYLMMALAFFGTVTAYRAGAHVAVVTIFEKTPEPVRKVLLLITYLIILAGLVLLVYSGTRAMQFSFVTSEIPPPGMAELSLPSWWWKSIIPVASGLGFVVVAIDLYRELTTPFSRVATDYEPGIHAEEI</sequence>
<keyword evidence="5 9" id="KW-0812">Transmembrane</keyword>
<evidence type="ECO:0000256" key="9">
    <source>
        <dbReference type="SAM" id="Phobius"/>
    </source>
</evidence>
<feature type="transmembrane region" description="Helical" evidence="9">
    <location>
        <begin position="84"/>
        <end position="107"/>
    </location>
</feature>
<evidence type="ECO:0000256" key="6">
    <source>
        <dbReference type="ARBA" id="ARBA00022989"/>
    </source>
</evidence>
<comment type="caution">
    <text evidence="11">The sequence shown here is derived from an EMBL/GenBank/DDBJ whole genome shotgun (WGS) entry which is preliminary data.</text>
</comment>
<evidence type="ECO:0000256" key="8">
    <source>
        <dbReference type="ARBA" id="ARBA00038436"/>
    </source>
</evidence>
<evidence type="ECO:0000256" key="7">
    <source>
        <dbReference type="ARBA" id="ARBA00023136"/>
    </source>
</evidence>
<dbReference type="Proteomes" id="UP001595836">
    <property type="component" value="Unassembled WGS sequence"/>
</dbReference>
<comment type="subcellular location">
    <subcellularLocation>
        <location evidence="1">Cell inner membrane</location>
        <topology evidence="1">Multi-pass membrane protein</topology>
    </subcellularLocation>
</comment>
<dbReference type="RefSeq" id="WP_230931377.1">
    <property type="nucleotide sequence ID" value="NZ_BAABCD010000006.1"/>
</dbReference>
<feature type="transmembrane region" description="Helical" evidence="9">
    <location>
        <begin position="40"/>
        <end position="64"/>
    </location>
</feature>
<accession>A0ABV9PP26</accession>
<keyword evidence="3" id="KW-1003">Cell membrane</keyword>
<keyword evidence="7 9" id="KW-0472">Membrane</keyword>
<dbReference type="Pfam" id="PF04290">
    <property type="entry name" value="DctQ"/>
    <property type="match status" value="1"/>
</dbReference>
<feature type="transmembrane region" description="Helical" evidence="9">
    <location>
        <begin position="165"/>
        <end position="187"/>
    </location>
</feature>
<feature type="domain" description="Tripartite ATP-independent periplasmic transporters DctQ component" evidence="10">
    <location>
        <begin position="55"/>
        <end position="191"/>
    </location>
</feature>
<evidence type="ECO:0000256" key="4">
    <source>
        <dbReference type="ARBA" id="ARBA00022519"/>
    </source>
</evidence>
<evidence type="ECO:0000256" key="1">
    <source>
        <dbReference type="ARBA" id="ARBA00004429"/>
    </source>
</evidence>
<reference evidence="12" key="1">
    <citation type="journal article" date="2019" name="Int. J. Syst. Evol. Microbiol.">
        <title>The Global Catalogue of Microorganisms (GCM) 10K type strain sequencing project: providing services to taxonomists for standard genome sequencing and annotation.</title>
        <authorList>
            <consortium name="The Broad Institute Genomics Platform"/>
            <consortium name="The Broad Institute Genome Sequencing Center for Infectious Disease"/>
            <person name="Wu L."/>
            <person name="Ma J."/>
        </authorList>
    </citation>
    <scope>NUCLEOTIDE SEQUENCE [LARGE SCALE GENOMIC DNA]</scope>
    <source>
        <strain evidence="12">JCM 11882</strain>
    </source>
</reference>
<name>A0ABV9PP26_9ACTN</name>
<evidence type="ECO:0000256" key="2">
    <source>
        <dbReference type="ARBA" id="ARBA00022448"/>
    </source>
</evidence>
<gene>
    <name evidence="11" type="ORF">ACFO7U_04315</name>
</gene>
<organism evidence="11 12">
    <name type="scientific">Dietzia aurantiaca</name>
    <dbReference type="NCBI Taxonomy" id="983873"/>
    <lineage>
        <taxon>Bacteria</taxon>
        <taxon>Bacillati</taxon>
        <taxon>Actinomycetota</taxon>
        <taxon>Actinomycetes</taxon>
        <taxon>Mycobacteriales</taxon>
        <taxon>Dietziaceae</taxon>
        <taxon>Dietzia</taxon>
    </lineage>
</organism>
<dbReference type="PANTHER" id="PTHR35011">
    <property type="entry name" value="2,3-DIKETO-L-GULONATE TRAP TRANSPORTER SMALL PERMEASE PROTEIN YIAM"/>
    <property type="match status" value="1"/>
</dbReference>
<evidence type="ECO:0000259" key="10">
    <source>
        <dbReference type="Pfam" id="PF04290"/>
    </source>
</evidence>
<feature type="transmembrane region" description="Helical" evidence="9">
    <location>
        <begin position="119"/>
        <end position="137"/>
    </location>
</feature>
<dbReference type="EMBL" id="JBHSHP010000009">
    <property type="protein sequence ID" value="MFC4754005.1"/>
    <property type="molecule type" value="Genomic_DNA"/>
</dbReference>
<evidence type="ECO:0000256" key="3">
    <source>
        <dbReference type="ARBA" id="ARBA00022475"/>
    </source>
</evidence>
<keyword evidence="4" id="KW-0997">Cell inner membrane</keyword>
<evidence type="ECO:0000313" key="11">
    <source>
        <dbReference type="EMBL" id="MFC4754005.1"/>
    </source>
</evidence>
<evidence type="ECO:0000256" key="5">
    <source>
        <dbReference type="ARBA" id="ARBA00022692"/>
    </source>
</evidence>
<protein>
    <submittedName>
        <fullName evidence="11">TRAP transporter small permease</fullName>
    </submittedName>
</protein>
<dbReference type="InterPro" id="IPR007387">
    <property type="entry name" value="TRAP_DctQ"/>
</dbReference>
<comment type="similarity">
    <text evidence="8">Belongs to the TRAP transporter small permease family.</text>
</comment>
<evidence type="ECO:0000313" key="12">
    <source>
        <dbReference type="Proteomes" id="UP001595836"/>
    </source>
</evidence>
<keyword evidence="12" id="KW-1185">Reference proteome</keyword>
<keyword evidence="2" id="KW-0813">Transport</keyword>